<accession>A0A7H0IJY7</accession>
<proteinExistence type="predicted"/>
<protein>
    <submittedName>
        <fullName evidence="1">Uncharacterized protein</fullName>
    </submittedName>
</protein>
<evidence type="ECO:0000313" key="2">
    <source>
        <dbReference type="Proteomes" id="UP000516052"/>
    </source>
</evidence>
<gene>
    <name evidence="1" type="ORF">IAG44_29165</name>
</gene>
<dbReference type="Proteomes" id="UP000516052">
    <property type="component" value="Chromosome"/>
</dbReference>
<dbReference type="KEGG" id="sroi:IAG44_29165"/>
<keyword evidence="2" id="KW-1185">Reference proteome</keyword>
<dbReference type="AlphaFoldDB" id="A0A7H0IJY7"/>
<dbReference type="RefSeq" id="WP_187750047.1">
    <property type="nucleotide sequence ID" value="NZ_CP060828.1"/>
</dbReference>
<dbReference type="EMBL" id="CP060828">
    <property type="protein sequence ID" value="QNP73103.1"/>
    <property type="molecule type" value="Genomic_DNA"/>
</dbReference>
<sequence>MANTNSVDQDAVLRARVSPSAYRGKLATALVSYAYSAEFQGRPEIVLSLCGEAVEAARGMGAEEVRRTEVLVRALGAYERELFAAGRRGEGLAVCEEAAAVGREGFDRGQVDSAGYGSGRLAVVLAEEGRYAAAASVGGGELGASFWELVRHAGALEAAGSHGVASEVFGRVVDARRGELAVREGSLALAVWVLVHYARMTGTGGAGAVRAEALGLLKELSETGERRSRSDLVASWKTLLALSSRPLEPAGSPTSPAPAFGADLTLWSPDVRHAYFADLAHLSHTATAPSTPLAERTLAHHRLTIRSALRHNNRPHSLHQTLRPLFDHSITLSRQLPDPTWLTTTLTDRATFLIATHHHREAHTDLREATELLDGGRG</sequence>
<evidence type="ECO:0000313" key="1">
    <source>
        <dbReference type="EMBL" id="QNP73103.1"/>
    </source>
</evidence>
<organism evidence="1 2">
    <name type="scientific">Streptomyces roseirectus</name>
    <dbReference type="NCBI Taxonomy" id="2768066"/>
    <lineage>
        <taxon>Bacteria</taxon>
        <taxon>Bacillati</taxon>
        <taxon>Actinomycetota</taxon>
        <taxon>Actinomycetes</taxon>
        <taxon>Kitasatosporales</taxon>
        <taxon>Streptomycetaceae</taxon>
        <taxon>Streptomyces</taxon>
    </lineage>
</organism>
<reference evidence="1 2" key="1">
    <citation type="submission" date="2020-08" db="EMBL/GenBank/DDBJ databases">
        <title>A novel species.</title>
        <authorList>
            <person name="Gao J."/>
        </authorList>
    </citation>
    <scope>NUCLEOTIDE SEQUENCE [LARGE SCALE GENOMIC DNA]</scope>
    <source>
        <strain evidence="1 2">CRXT-G-22</strain>
    </source>
</reference>
<name>A0A7H0IJY7_9ACTN</name>